<protein>
    <submittedName>
        <fullName evidence="2">Uncharacterized protein</fullName>
    </submittedName>
</protein>
<evidence type="ECO:0000256" key="1">
    <source>
        <dbReference type="SAM" id="MobiDB-lite"/>
    </source>
</evidence>
<dbReference type="EMBL" id="LAZR01012581">
    <property type="protein sequence ID" value="KKM26089.1"/>
    <property type="molecule type" value="Genomic_DNA"/>
</dbReference>
<sequence>MEIPAPIKGQIKSAPLDKMPPLTSPDMNNMRPIDVLEKRLRLSQRPGQDQLYTQRIGGNVNKAVLAICSVTTID</sequence>
<reference evidence="2" key="1">
    <citation type="journal article" date="2015" name="Nature">
        <title>Complex archaea that bridge the gap between prokaryotes and eukaryotes.</title>
        <authorList>
            <person name="Spang A."/>
            <person name="Saw J.H."/>
            <person name="Jorgensen S.L."/>
            <person name="Zaremba-Niedzwiedzka K."/>
            <person name="Martijn J."/>
            <person name="Lind A.E."/>
            <person name="van Eijk R."/>
            <person name="Schleper C."/>
            <person name="Guy L."/>
            <person name="Ettema T.J."/>
        </authorList>
    </citation>
    <scope>NUCLEOTIDE SEQUENCE</scope>
</reference>
<gene>
    <name evidence="2" type="ORF">LCGC14_1588450</name>
</gene>
<name>A0A0F9J0Z9_9ZZZZ</name>
<organism evidence="2">
    <name type="scientific">marine sediment metagenome</name>
    <dbReference type="NCBI Taxonomy" id="412755"/>
    <lineage>
        <taxon>unclassified sequences</taxon>
        <taxon>metagenomes</taxon>
        <taxon>ecological metagenomes</taxon>
    </lineage>
</organism>
<evidence type="ECO:0000313" key="2">
    <source>
        <dbReference type="EMBL" id="KKM26089.1"/>
    </source>
</evidence>
<accession>A0A0F9J0Z9</accession>
<dbReference type="AlphaFoldDB" id="A0A0F9J0Z9"/>
<feature type="region of interest" description="Disordered" evidence="1">
    <location>
        <begin position="1"/>
        <end position="29"/>
    </location>
</feature>
<comment type="caution">
    <text evidence="2">The sequence shown here is derived from an EMBL/GenBank/DDBJ whole genome shotgun (WGS) entry which is preliminary data.</text>
</comment>
<proteinExistence type="predicted"/>